<proteinExistence type="inferred from homology"/>
<name>A0A366HTA3_9BACT</name>
<feature type="domain" description="YCII-related" evidence="2">
    <location>
        <begin position="29"/>
        <end position="119"/>
    </location>
</feature>
<dbReference type="RefSeq" id="WP_113956260.1">
    <property type="nucleotide sequence ID" value="NZ_QNRR01000001.1"/>
</dbReference>
<dbReference type="Gene3D" id="3.30.70.1060">
    <property type="entry name" value="Dimeric alpha+beta barrel"/>
    <property type="match status" value="1"/>
</dbReference>
<dbReference type="InterPro" id="IPR005545">
    <property type="entry name" value="YCII"/>
</dbReference>
<dbReference type="Proteomes" id="UP000253426">
    <property type="component" value="Unassembled WGS sequence"/>
</dbReference>
<comment type="similarity">
    <text evidence="1">Belongs to the YciI family.</text>
</comment>
<evidence type="ECO:0000313" key="4">
    <source>
        <dbReference type="Proteomes" id="UP000253426"/>
    </source>
</evidence>
<comment type="caution">
    <text evidence="3">The sequence shown here is derived from an EMBL/GenBank/DDBJ whole genome shotgun (WGS) entry which is preliminary data.</text>
</comment>
<keyword evidence="4" id="KW-1185">Reference proteome</keyword>
<dbReference type="PANTHER" id="PTHR35174:SF3">
    <property type="entry name" value="BLL7171 PROTEIN"/>
    <property type="match status" value="1"/>
</dbReference>
<dbReference type="EMBL" id="QNRR01000001">
    <property type="protein sequence ID" value="RBP47317.1"/>
    <property type="molecule type" value="Genomic_DNA"/>
</dbReference>
<protein>
    <recommendedName>
        <fullName evidence="2">YCII-related domain-containing protein</fullName>
    </recommendedName>
</protein>
<organism evidence="3 4">
    <name type="scientific">Roseimicrobium gellanilyticum</name>
    <dbReference type="NCBI Taxonomy" id="748857"/>
    <lineage>
        <taxon>Bacteria</taxon>
        <taxon>Pseudomonadati</taxon>
        <taxon>Verrucomicrobiota</taxon>
        <taxon>Verrucomicrobiia</taxon>
        <taxon>Verrucomicrobiales</taxon>
        <taxon>Verrucomicrobiaceae</taxon>
        <taxon>Roseimicrobium</taxon>
    </lineage>
</organism>
<evidence type="ECO:0000259" key="2">
    <source>
        <dbReference type="Pfam" id="PF03795"/>
    </source>
</evidence>
<accession>A0A366HTA3</accession>
<dbReference type="Pfam" id="PF03795">
    <property type="entry name" value="YCII"/>
    <property type="match status" value="1"/>
</dbReference>
<dbReference type="SUPFAM" id="SSF54909">
    <property type="entry name" value="Dimeric alpha+beta barrel"/>
    <property type="match status" value="1"/>
</dbReference>
<reference evidence="3 4" key="1">
    <citation type="submission" date="2018-06" db="EMBL/GenBank/DDBJ databases">
        <title>Genomic Encyclopedia of Type Strains, Phase IV (KMG-IV): sequencing the most valuable type-strain genomes for metagenomic binning, comparative biology and taxonomic classification.</title>
        <authorList>
            <person name="Goeker M."/>
        </authorList>
    </citation>
    <scope>NUCLEOTIDE SEQUENCE [LARGE SCALE GENOMIC DNA]</scope>
    <source>
        <strain evidence="3 4">DSM 25532</strain>
    </source>
</reference>
<dbReference type="PANTHER" id="PTHR35174">
    <property type="entry name" value="BLL7171 PROTEIN-RELATED"/>
    <property type="match status" value="1"/>
</dbReference>
<dbReference type="InterPro" id="IPR011008">
    <property type="entry name" value="Dimeric_a/b-barrel"/>
</dbReference>
<evidence type="ECO:0000313" key="3">
    <source>
        <dbReference type="EMBL" id="RBP47317.1"/>
    </source>
</evidence>
<dbReference type="OrthoDB" id="3782166at2"/>
<sequence length="142" mass="15299">MSVNATPSALPEYLLLLRGTQLDQRLPLHEMQEAMGKFTEWVSSLALAGKLKLAQPLSHDGKIVGNKERTVSDGPFAESKEAVGGYLLLTVETIEEAIGIAKECPLIDWGSSVEVRPVIQQCPTMQIVGKRLADAAALSQVS</sequence>
<dbReference type="AlphaFoldDB" id="A0A366HTA3"/>
<gene>
    <name evidence="3" type="ORF">DES53_101114</name>
</gene>
<evidence type="ECO:0000256" key="1">
    <source>
        <dbReference type="ARBA" id="ARBA00007689"/>
    </source>
</evidence>